<dbReference type="InterPro" id="IPR051678">
    <property type="entry name" value="AGP_Transferase"/>
</dbReference>
<keyword evidence="3" id="KW-0418">Kinase</keyword>
<protein>
    <submittedName>
        <fullName evidence="3">Aminoglycoside phosphotransferase (APT) family kinase protein</fullName>
    </submittedName>
</protein>
<feature type="domain" description="Aminoglycoside phosphotransferase" evidence="2">
    <location>
        <begin position="8"/>
        <end position="110"/>
    </location>
</feature>
<name>A0A841G4W6_9ACTN</name>
<keyword evidence="3" id="KW-0808">Transferase</keyword>
<dbReference type="Pfam" id="PF01636">
    <property type="entry name" value="APH"/>
    <property type="match status" value="2"/>
</dbReference>
<evidence type="ECO:0000313" key="3">
    <source>
        <dbReference type="EMBL" id="MBB6039150.1"/>
    </source>
</evidence>
<organism evidence="3 4">
    <name type="scientific">Phytomonospora endophytica</name>
    <dbReference type="NCBI Taxonomy" id="714109"/>
    <lineage>
        <taxon>Bacteria</taxon>
        <taxon>Bacillati</taxon>
        <taxon>Actinomycetota</taxon>
        <taxon>Actinomycetes</taxon>
        <taxon>Micromonosporales</taxon>
        <taxon>Micromonosporaceae</taxon>
        <taxon>Phytomonospora</taxon>
    </lineage>
</organism>
<dbReference type="GO" id="GO:0016301">
    <property type="term" value="F:kinase activity"/>
    <property type="evidence" value="ECO:0007669"/>
    <property type="project" value="UniProtKB-KW"/>
</dbReference>
<dbReference type="PANTHER" id="PTHR21310">
    <property type="entry name" value="AMINOGLYCOSIDE PHOSPHOTRANSFERASE-RELATED-RELATED"/>
    <property type="match status" value="1"/>
</dbReference>
<dbReference type="AlphaFoldDB" id="A0A841G4W6"/>
<feature type="domain" description="Aminoglycoside phosphotransferase" evidence="2">
    <location>
        <begin position="115"/>
        <end position="193"/>
    </location>
</feature>
<evidence type="ECO:0000256" key="1">
    <source>
        <dbReference type="SAM" id="MobiDB-lite"/>
    </source>
</evidence>
<keyword evidence="4" id="KW-1185">Reference proteome</keyword>
<gene>
    <name evidence="3" type="ORF">HNR73_007041</name>
</gene>
<sequence length="238" mass="26268">MESTGDRLPHGYTNLTTSDGTTVTKRYTGPQVSERLTREAAILRAIGSVVPVPAVKHVGEDYLTMRHMPGTHGQEVLNPDTAAAVLAACGRVLARIHAVPAAVLPFERTPDMAALGRTSLVHGDFGPNNVLLDTGSREVTAVLDWEWAHLGRPVEDLAWCEWIVRMHHPDCIDALPHLHHGYGAQAPAWEQRRGAMLARIRELHDHCASETDPARIEAAHAGVTEWRRRHAITTNWRP</sequence>
<dbReference type="Proteomes" id="UP000548476">
    <property type="component" value="Unassembled WGS sequence"/>
</dbReference>
<dbReference type="SUPFAM" id="SSF56112">
    <property type="entry name" value="Protein kinase-like (PK-like)"/>
    <property type="match status" value="1"/>
</dbReference>
<evidence type="ECO:0000313" key="4">
    <source>
        <dbReference type="Proteomes" id="UP000548476"/>
    </source>
</evidence>
<accession>A0A841G4W6</accession>
<dbReference type="Gene3D" id="3.90.1200.10">
    <property type="match status" value="1"/>
</dbReference>
<dbReference type="EMBL" id="JACHGT010000020">
    <property type="protein sequence ID" value="MBB6039150.1"/>
    <property type="molecule type" value="Genomic_DNA"/>
</dbReference>
<dbReference type="InterPro" id="IPR011009">
    <property type="entry name" value="Kinase-like_dom_sf"/>
</dbReference>
<feature type="compositionally biased region" description="Polar residues" evidence="1">
    <location>
        <begin position="13"/>
        <end position="25"/>
    </location>
</feature>
<comment type="caution">
    <text evidence="3">The sequence shown here is derived from an EMBL/GenBank/DDBJ whole genome shotgun (WGS) entry which is preliminary data.</text>
</comment>
<proteinExistence type="predicted"/>
<feature type="region of interest" description="Disordered" evidence="1">
    <location>
        <begin position="1"/>
        <end position="25"/>
    </location>
</feature>
<dbReference type="RefSeq" id="WP_184792243.1">
    <property type="nucleotide sequence ID" value="NZ_BONT01000051.1"/>
</dbReference>
<evidence type="ECO:0000259" key="2">
    <source>
        <dbReference type="Pfam" id="PF01636"/>
    </source>
</evidence>
<dbReference type="InterPro" id="IPR002575">
    <property type="entry name" value="Aminoglycoside_PTrfase"/>
</dbReference>
<reference evidence="3 4" key="1">
    <citation type="submission" date="2020-08" db="EMBL/GenBank/DDBJ databases">
        <title>Genomic Encyclopedia of Type Strains, Phase IV (KMG-IV): sequencing the most valuable type-strain genomes for metagenomic binning, comparative biology and taxonomic classification.</title>
        <authorList>
            <person name="Goeker M."/>
        </authorList>
    </citation>
    <scope>NUCLEOTIDE SEQUENCE [LARGE SCALE GENOMIC DNA]</scope>
    <source>
        <strain evidence="3 4">YIM 65646</strain>
    </source>
</reference>